<dbReference type="PATRIC" id="fig|937775.9.peg.450"/>
<reference evidence="2 3" key="1">
    <citation type="submission" date="2011-10" db="EMBL/GenBank/DDBJ databases">
        <title>The Improved High-Quality Draft genome of Methanoplanus limicola DSM 2279.</title>
        <authorList>
            <consortium name="US DOE Joint Genome Institute (JGI-PGF)"/>
            <person name="Lucas S."/>
            <person name="Copeland A."/>
            <person name="Lapidus A."/>
            <person name="Glavina del Rio T."/>
            <person name="Dalin E."/>
            <person name="Tice H."/>
            <person name="Bruce D."/>
            <person name="Goodwin L."/>
            <person name="Pitluck S."/>
            <person name="Peters L."/>
            <person name="Mikhailova N."/>
            <person name="Lu M."/>
            <person name="Kyrpides N."/>
            <person name="Mavromatis K."/>
            <person name="Ivanova N."/>
            <person name="Markowitz V."/>
            <person name="Cheng J.-F."/>
            <person name="Hugenholtz P."/>
            <person name="Woyke T."/>
            <person name="Wu D."/>
            <person name="Wirth R."/>
            <person name="Brambilla E.-M."/>
            <person name="Klenk H.-P."/>
            <person name="Eisen J.A."/>
        </authorList>
    </citation>
    <scope>NUCLEOTIDE SEQUENCE [LARGE SCALE GENOMIC DNA]</scope>
    <source>
        <strain evidence="2 3">DSM 2279</strain>
    </source>
</reference>
<gene>
    <name evidence="2" type="ORF">Metlim_0387</name>
</gene>
<feature type="domain" description="HD" evidence="1">
    <location>
        <begin position="19"/>
        <end position="122"/>
    </location>
</feature>
<dbReference type="InterPro" id="IPR006674">
    <property type="entry name" value="HD_domain"/>
</dbReference>
<dbReference type="CDD" id="cd00077">
    <property type="entry name" value="HDc"/>
    <property type="match status" value="1"/>
</dbReference>
<dbReference type="PANTHER" id="PTHR33594">
    <property type="entry name" value="SUPERFAMILY HYDROLASE, PUTATIVE (AFU_ORTHOLOGUE AFUA_1G03035)-RELATED"/>
    <property type="match status" value="1"/>
</dbReference>
<dbReference type="InterPro" id="IPR006675">
    <property type="entry name" value="HDIG_dom"/>
</dbReference>
<dbReference type="SMART" id="SM00471">
    <property type="entry name" value="HDc"/>
    <property type="match status" value="1"/>
</dbReference>
<dbReference type="PROSITE" id="PS51831">
    <property type="entry name" value="HD"/>
    <property type="match status" value="1"/>
</dbReference>
<dbReference type="InterPro" id="IPR003607">
    <property type="entry name" value="HD/PDEase_dom"/>
</dbReference>
<evidence type="ECO:0000259" key="1">
    <source>
        <dbReference type="PROSITE" id="PS51831"/>
    </source>
</evidence>
<dbReference type="Gene3D" id="1.10.3210.50">
    <property type="match status" value="1"/>
</dbReference>
<proteinExistence type="predicted"/>
<evidence type="ECO:0000313" key="2">
    <source>
        <dbReference type="EMBL" id="EHQ34528.1"/>
    </source>
</evidence>
<dbReference type="Proteomes" id="UP000005741">
    <property type="component" value="Chromosome"/>
</dbReference>
<dbReference type="Pfam" id="PF01966">
    <property type="entry name" value="HD"/>
    <property type="match status" value="1"/>
</dbReference>
<keyword evidence="2" id="KW-0378">Hydrolase</keyword>
<dbReference type="SUPFAM" id="SSF109604">
    <property type="entry name" value="HD-domain/PDEase-like"/>
    <property type="match status" value="1"/>
</dbReference>
<accession>H1Z1K2</accession>
<sequence>MNDMLAYVETFFRHSGSHGLDHTLRVTRLCEEIGPAGGADMRVLIPAALFHDVARPMEKETGIPHEQEGARIAEEYLRSNGYDENLIPSIVHAIRTHRYSTGAEPKTPEAKILSDADKLDAMGAVGIARTFMQAGEHGDGIGDAVTHIYEKLLNLRVMMYTDAAAEIAGQRHALLQQFADALKDETECSISSSA</sequence>
<organism evidence="2 3">
    <name type="scientific">Methanoplanus limicola DSM 2279</name>
    <dbReference type="NCBI Taxonomy" id="937775"/>
    <lineage>
        <taxon>Archaea</taxon>
        <taxon>Methanobacteriati</taxon>
        <taxon>Methanobacteriota</taxon>
        <taxon>Stenosarchaea group</taxon>
        <taxon>Methanomicrobia</taxon>
        <taxon>Methanomicrobiales</taxon>
        <taxon>Methanomicrobiaceae</taxon>
        <taxon>Methanoplanus</taxon>
    </lineage>
</organism>
<dbReference type="EMBL" id="CM001436">
    <property type="protein sequence ID" value="EHQ34528.1"/>
    <property type="molecule type" value="Genomic_DNA"/>
</dbReference>
<dbReference type="PANTHER" id="PTHR33594:SF1">
    <property type="entry name" value="HD_PDEASE DOMAIN-CONTAINING PROTEIN"/>
    <property type="match status" value="1"/>
</dbReference>
<dbReference type="AlphaFoldDB" id="H1Z1K2"/>
<dbReference type="InParanoid" id="H1Z1K2"/>
<keyword evidence="3" id="KW-1185">Reference proteome</keyword>
<dbReference type="HOGENOM" id="CLU_036524_3_1_2"/>
<evidence type="ECO:0000313" key="3">
    <source>
        <dbReference type="Proteomes" id="UP000005741"/>
    </source>
</evidence>
<dbReference type="STRING" id="937775.Metlim_0387"/>
<dbReference type="GO" id="GO:0016787">
    <property type="term" value="F:hydrolase activity"/>
    <property type="evidence" value="ECO:0007669"/>
    <property type="project" value="UniProtKB-KW"/>
</dbReference>
<dbReference type="RefSeq" id="WP_004076167.1">
    <property type="nucleotide sequence ID" value="NZ_CM001436.1"/>
</dbReference>
<dbReference type="NCBIfam" id="TIGR00277">
    <property type="entry name" value="HDIG"/>
    <property type="match status" value="1"/>
</dbReference>
<protein>
    <submittedName>
        <fullName evidence="2">Metal dependent phosphohydrolase</fullName>
    </submittedName>
</protein>
<name>H1Z1K2_9EURY</name>